<dbReference type="Pfam" id="PF08495">
    <property type="entry name" value="FIST"/>
    <property type="match status" value="1"/>
</dbReference>
<evidence type="ECO:0000259" key="1">
    <source>
        <dbReference type="SMART" id="SM00897"/>
    </source>
</evidence>
<protein>
    <submittedName>
        <fullName evidence="2">Unannotated protein</fullName>
    </submittedName>
</protein>
<proteinExistence type="predicted"/>
<dbReference type="AlphaFoldDB" id="A0A6J6GEN3"/>
<accession>A0A6J6GEN3</accession>
<sequence>MVFAPSAFSGAAEDIAQAVETILGPRHLLFVASSGVIGAGSEVSRGAALSLWAFWSETHDHDIEFISLDNGVEDLNYLSTRLLASAESVIVLGDPSLPMVTQTIDQLCELRTNKVIAGGLLSGSHGAPLLYEASGRRHGCIAIAFRSTAAQASLAFGSTPLLGPLTVTRSTGSMVCELDGDLALDVVQYALSNLDETQRRDAARRMAIAVHDSDSGAVVDVHEVLGADRESGALAVAATLPQSTMVSIHQLDPAGAASGMSESLGGSRSGGALLFACSTIDPVAEFEGVSNLGIVTESLGTAAYAGVHVATVVGTGSNGPGLSAAPLSAVIFGRRHH</sequence>
<evidence type="ECO:0000313" key="2">
    <source>
        <dbReference type="EMBL" id="CAB4597505.1"/>
    </source>
</evidence>
<dbReference type="InterPro" id="IPR013702">
    <property type="entry name" value="FIST_domain_N"/>
</dbReference>
<feature type="domain" description="FIST" evidence="1">
    <location>
        <begin position="4"/>
        <end position="182"/>
    </location>
</feature>
<dbReference type="SMART" id="SM00897">
    <property type="entry name" value="FIST"/>
    <property type="match status" value="1"/>
</dbReference>
<dbReference type="EMBL" id="CAEZUO010000008">
    <property type="protein sequence ID" value="CAB4597505.1"/>
    <property type="molecule type" value="Genomic_DNA"/>
</dbReference>
<organism evidence="2">
    <name type="scientific">freshwater metagenome</name>
    <dbReference type="NCBI Taxonomy" id="449393"/>
    <lineage>
        <taxon>unclassified sequences</taxon>
        <taxon>metagenomes</taxon>
        <taxon>ecological metagenomes</taxon>
    </lineage>
</organism>
<reference evidence="2" key="1">
    <citation type="submission" date="2020-05" db="EMBL/GenBank/DDBJ databases">
        <authorList>
            <person name="Chiriac C."/>
            <person name="Salcher M."/>
            <person name="Ghai R."/>
            <person name="Kavagutti S V."/>
        </authorList>
    </citation>
    <scope>NUCLEOTIDE SEQUENCE</scope>
</reference>
<name>A0A6J6GEN3_9ZZZZ</name>
<gene>
    <name evidence="2" type="ORF">UFOPK1827_00347</name>
</gene>